<dbReference type="EC" id="2.7.7.7" evidence="8"/>
<dbReference type="GO" id="GO:0046872">
    <property type="term" value="F:metal ion binding"/>
    <property type="evidence" value="ECO:0007669"/>
    <property type="project" value="UniProtKB-KW"/>
</dbReference>
<evidence type="ECO:0000256" key="9">
    <source>
        <dbReference type="SAM" id="MobiDB-lite"/>
    </source>
</evidence>
<dbReference type="SMART" id="SM00382">
    <property type="entry name" value="AAA"/>
    <property type="match status" value="1"/>
</dbReference>
<keyword evidence="8" id="KW-0548">Nucleotidyltransferase</keyword>
<comment type="function">
    <text evidence="8">DNA polymerase III is a complex, multichain enzyme responsible for most of the replicative synthesis in bacteria. This DNA polymerase also exhibits 3' to 5' exonuclease activity.</text>
</comment>
<dbReference type="Gene3D" id="3.40.50.300">
    <property type="entry name" value="P-loop containing nucleotide triphosphate hydrolases"/>
    <property type="match status" value="1"/>
</dbReference>
<dbReference type="GO" id="GO:0003887">
    <property type="term" value="F:DNA-directed DNA polymerase activity"/>
    <property type="evidence" value="ECO:0007669"/>
    <property type="project" value="UniProtKB-KW"/>
</dbReference>
<feature type="region of interest" description="Disordered" evidence="9">
    <location>
        <begin position="345"/>
        <end position="376"/>
    </location>
</feature>
<evidence type="ECO:0000256" key="2">
    <source>
        <dbReference type="ARBA" id="ARBA00022723"/>
    </source>
</evidence>
<sequence length="464" mass="51692">MSFYRTYRPQIISEIDNSHVQEQVLSLLKKDRSELPHAYLLTGPKGAGKTTTARIIAKLYTCTKFSKKTGPCGTCDSCSTIARGTNMDVLELDAASNRGIDEIRELRDRIALTPVSGDYKIYIIDEVHMLTTEAFNALLKTLEEPPKHAVFILATTEAGKVPMTIKSRCIAIPFRRATQDELVSALQKIVKKEKINVDDDAIRFITSIADGAFRDAVKLLEQVSFSTKKITLVAVTDMLATSDAAIRGEFIHALTTKNQDQALKLIQNLVINGKDIKQFMVDIVKDCQKILIDGTSSWDTASCRECLTLMVTAFGQLKISPIAELPLELAVMEYCRKDAVVQPEAQVEKKQKPSSEGSTIQKQVEQKEEAQEEETDTDLVSIEKLVDSWKDVIEAVKPYNHSIAGVLRSTHPKALSHNRVTIETQYAFHKDRLSDPKVRDILSVVLKKLFGVKLTAEIVLSPKT</sequence>
<dbReference type="CDD" id="cd18137">
    <property type="entry name" value="HLD_clamp_pol_III_gamma_tau"/>
    <property type="match status" value="1"/>
</dbReference>
<keyword evidence="8" id="KW-0808">Transferase</keyword>
<reference evidence="11 12" key="1">
    <citation type="journal article" date="2015" name="Nature">
        <title>rRNA introns, odd ribosomes, and small enigmatic genomes across a large radiation of phyla.</title>
        <authorList>
            <person name="Brown C.T."/>
            <person name="Hug L.A."/>
            <person name="Thomas B.C."/>
            <person name="Sharon I."/>
            <person name="Castelle C.J."/>
            <person name="Singh A."/>
            <person name="Wilkins M.J."/>
            <person name="Williams K.H."/>
            <person name="Banfield J.F."/>
        </authorList>
    </citation>
    <scope>NUCLEOTIDE SEQUENCE [LARGE SCALE GENOMIC DNA]</scope>
</reference>
<protein>
    <recommendedName>
        <fullName evidence="8">DNA polymerase III subunit gamma/tau</fullName>
        <ecNumber evidence="8">2.7.7.7</ecNumber>
    </recommendedName>
</protein>
<evidence type="ECO:0000313" key="11">
    <source>
        <dbReference type="EMBL" id="KKS81237.1"/>
    </source>
</evidence>
<dbReference type="CDD" id="cd00009">
    <property type="entry name" value="AAA"/>
    <property type="match status" value="1"/>
</dbReference>
<dbReference type="PANTHER" id="PTHR11669:SF0">
    <property type="entry name" value="PROTEIN STICHEL-LIKE 2"/>
    <property type="match status" value="1"/>
</dbReference>
<keyword evidence="5 8" id="KW-0067">ATP-binding</keyword>
<evidence type="ECO:0000256" key="7">
    <source>
        <dbReference type="ARBA" id="ARBA00049244"/>
    </source>
</evidence>
<comment type="similarity">
    <text evidence="1 8">Belongs to the DnaX/STICHEL family.</text>
</comment>
<comment type="caution">
    <text evidence="11">The sequence shown here is derived from an EMBL/GenBank/DDBJ whole genome shotgun (WGS) entry which is preliminary data.</text>
</comment>
<comment type="catalytic activity">
    <reaction evidence="7 8">
        <text>DNA(n) + a 2'-deoxyribonucleoside 5'-triphosphate = DNA(n+1) + diphosphate</text>
        <dbReference type="Rhea" id="RHEA:22508"/>
        <dbReference type="Rhea" id="RHEA-COMP:17339"/>
        <dbReference type="Rhea" id="RHEA-COMP:17340"/>
        <dbReference type="ChEBI" id="CHEBI:33019"/>
        <dbReference type="ChEBI" id="CHEBI:61560"/>
        <dbReference type="ChEBI" id="CHEBI:173112"/>
        <dbReference type="EC" id="2.7.7.7"/>
    </reaction>
</comment>
<dbReference type="GO" id="GO:0006261">
    <property type="term" value="P:DNA-templated DNA replication"/>
    <property type="evidence" value="ECO:0007669"/>
    <property type="project" value="TreeGrafter"/>
</dbReference>
<dbReference type="InterPro" id="IPR012763">
    <property type="entry name" value="DNA_pol_III_sug/sutau_N"/>
</dbReference>
<keyword evidence="2" id="KW-0479">Metal-binding</keyword>
<dbReference type="PRINTS" id="PR00300">
    <property type="entry name" value="CLPPROTEASEA"/>
</dbReference>
<name>A0A0G1C6Q4_9BACT</name>
<comment type="subunit">
    <text evidence="8">DNA polymerase III contains a core (composed of alpha, epsilon and theta chains) that associates with a tau subunit. This core dimerizes to form the POLIII' complex. PolIII' associates with the gamma complex (composed of gamma, delta, delta', psi and chi chains) and with the beta chain to form the complete DNA polymerase III complex.</text>
</comment>
<dbReference type="Pfam" id="PF22608">
    <property type="entry name" value="DNAX_ATPase_lid"/>
    <property type="match status" value="1"/>
</dbReference>
<proteinExistence type="inferred from homology"/>
<feature type="domain" description="AAA+ ATPase" evidence="10">
    <location>
        <begin position="35"/>
        <end position="184"/>
    </location>
</feature>
<dbReference type="PANTHER" id="PTHR11669">
    <property type="entry name" value="REPLICATION FACTOR C / DNA POLYMERASE III GAMMA-TAU SUBUNIT"/>
    <property type="match status" value="1"/>
</dbReference>
<evidence type="ECO:0000313" key="12">
    <source>
        <dbReference type="Proteomes" id="UP000034810"/>
    </source>
</evidence>
<keyword evidence="6 8" id="KW-0239">DNA-directed DNA polymerase</keyword>
<dbReference type="AlphaFoldDB" id="A0A0G1C6Q4"/>
<gene>
    <name evidence="8" type="primary">dnaX</name>
    <name evidence="11" type="ORF">UV58_C0025G0014</name>
</gene>
<dbReference type="NCBIfam" id="TIGR02397">
    <property type="entry name" value="dnaX_nterm"/>
    <property type="match status" value="1"/>
</dbReference>
<dbReference type="GO" id="GO:0005524">
    <property type="term" value="F:ATP binding"/>
    <property type="evidence" value="ECO:0007669"/>
    <property type="project" value="UniProtKB-KW"/>
</dbReference>
<evidence type="ECO:0000256" key="8">
    <source>
        <dbReference type="RuleBase" id="RU364063"/>
    </source>
</evidence>
<organism evidence="11 12">
    <name type="scientific">Candidatus Wolfebacteria bacterium GW2011_GWC1_43_10</name>
    <dbReference type="NCBI Taxonomy" id="1619011"/>
    <lineage>
        <taxon>Bacteria</taxon>
        <taxon>Candidatus Wolfeibacteriota</taxon>
    </lineage>
</organism>
<evidence type="ECO:0000259" key="10">
    <source>
        <dbReference type="SMART" id="SM00382"/>
    </source>
</evidence>
<keyword evidence="8" id="KW-0235">DNA replication</keyword>
<dbReference type="GO" id="GO:0009360">
    <property type="term" value="C:DNA polymerase III complex"/>
    <property type="evidence" value="ECO:0007669"/>
    <property type="project" value="InterPro"/>
</dbReference>
<dbReference type="InterPro" id="IPR001270">
    <property type="entry name" value="ClpA/B"/>
</dbReference>
<dbReference type="Gene3D" id="1.10.8.60">
    <property type="match status" value="1"/>
</dbReference>
<dbReference type="InterPro" id="IPR003593">
    <property type="entry name" value="AAA+_ATPase"/>
</dbReference>
<dbReference type="InterPro" id="IPR045085">
    <property type="entry name" value="HLD_clamp_pol_III_gamma_tau"/>
</dbReference>
<keyword evidence="3 8" id="KW-0547">Nucleotide-binding</keyword>
<dbReference type="EMBL" id="LCFA01000025">
    <property type="protein sequence ID" value="KKS81237.1"/>
    <property type="molecule type" value="Genomic_DNA"/>
</dbReference>
<dbReference type="PATRIC" id="fig|1619011.3.peg.715"/>
<accession>A0A0G1C6Q4</accession>
<dbReference type="Proteomes" id="UP000034810">
    <property type="component" value="Unassembled WGS sequence"/>
</dbReference>
<keyword evidence="4" id="KW-0862">Zinc</keyword>
<evidence type="ECO:0000256" key="5">
    <source>
        <dbReference type="ARBA" id="ARBA00022840"/>
    </source>
</evidence>
<dbReference type="InterPro" id="IPR027417">
    <property type="entry name" value="P-loop_NTPase"/>
</dbReference>
<evidence type="ECO:0000256" key="3">
    <source>
        <dbReference type="ARBA" id="ARBA00022741"/>
    </source>
</evidence>
<dbReference type="InterPro" id="IPR050238">
    <property type="entry name" value="DNA_Rep/Repair_Clamp_Loader"/>
</dbReference>
<dbReference type="SUPFAM" id="SSF52540">
    <property type="entry name" value="P-loop containing nucleoside triphosphate hydrolases"/>
    <property type="match status" value="1"/>
</dbReference>
<evidence type="ECO:0000256" key="1">
    <source>
        <dbReference type="ARBA" id="ARBA00006360"/>
    </source>
</evidence>
<dbReference type="Pfam" id="PF13177">
    <property type="entry name" value="DNA_pol3_delta2"/>
    <property type="match status" value="1"/>
</dbReference>
<evidence type="ECO:0000256" key="6">
    <source>
        <dbReference type="ARBA" id="ARBA00022932"/>
    </source>
</evidence>
<evidence type="ECO:0000256" key="4">
    <source>
        <dbReference type="ARBA" id="ARBA00022833"/>
    </source>
</evidence>